<sequence length="158" mass="18018">MEGVKLIIRNDQLTEADYNQIADIWLADNLKSHQFIEASYWQEHLETAVAAFPKANLYVEKTDGQVRGFLGMTGDAIEGLFVAQTDQRQGVGQALMEAAKAEHDVLTLQVYWKNHAALKFYLAQEFKVDDDHVEEATKQAVYDMVWRKNKDNLHGFDA</sequence>
<dbReference type="EMBL" id="AZCX01000005">
    <property type="protein sequence ID" value="KRK47914.1"/>
    <property type="molecule type" value="Genomic_DNA"/>
</dbReference>
<dbReference type="STRING" id="1302272.FC96_GL002119"/>
<dbReference type="Proteomes" id="UP000050911">
    <property type="component" value="Unassembled WGS sequence"/>
</dbReference>
<accession>A0A0R1HX13</accession>
<evidence type="ECO:0000313" key="3">
    <source>
        <dbReference type="Proteomes" id="UP000050911"/>
    </source>
</evidence>
<protein>
    <recommendedName>
        <fullName evidence="1">N-acetyltransferase domain-containing protein</fullName>
    </recommendedName>
</protein>
<organism evidence="2 3">
    <name type="scientific">Secundilactobacillus kimchicus JCM 15530</name>
    <dbReference type="NCBI Taxonomy" id="1302272"/>
    <lineage>
        <taxon>Bacteria</taxon>
        <taxon>Bacillati</taxon>
        <taxon>Bacillota</taxon>
        <taxon>Bacilli</taxon>
        <taxon>Lactobacillales</taxon>
        <taxon>Lactobacillaceae</taxon>
        <taxon>Secundilactobacillus</taxon>
    </lineage>
</organism>
<comment type="caution">
    <text evidence="2">The sequence shown here is derived from an EMBL/GenBank/DDBJ whole genome shotgun (WGS) entry which is preliminary data.</text>
</comment>
<keyword evidence="3" id="KW-1185">Reference proteome</keyword>
<dbReference type="PATRIC" id="fig|1302272.5.peg.2166"/>
<proteinExistence type="predicted"/>
<dbReference type="AlphaFoldDB" id="A0A0R1HX13"/>
<dbReference type="InterPro" id="IPR016181">
    <property type="entry name" value="Acyl_CoA_acyltransferase"/>
</dbReference>
<dbReference type="Pfam" id="PF13508">
    <property type="entry name" value="Acetyltransf_7"/>
    <property type="match status" value="1"/>
</dbReference>
<feature type="domain" description="N-acetyltransferase" evidence="1">
    <location>
        <begin position="8"/>
        <end position="151"/>
    </location>
</feature>
<dbReference type="PROSITE" id="PS51186">
    <property type="entry name" value="GNAT"/>
    <property type="match status" value="1"/>
</dbReference>
<dbReference type="CDD" id="cd04301">
    <property type="entry name" value="NAT_SF"/>
    <property type="match status" value="1"/>
</dbReference>
<dbReference type="SUPFAM" id="SSF55729">
    <property type="entry name" value="Acyl-CoA N-acyltransferases (Nat)"/>
    <property type="match status" value="1"/>
</dbReference>
<evidence type="ECO:0000313" key="2">
    <source>
        <dbReference type="EMBL" id="KRK47914.1"/>
    </source>
</evidence>
<dbReference type="GO" id="GO:0016747">
    <property type="term" value="F:acyltransferase activity, transferring groups other than amino-acyl groups"/>
    <property type="evidence" value="ECO:0007669"/>
    <property type="project" value="InterPro"/>
</dbReference>
<dbReference type="InterPro" id="IPR000182">
    <property type="entry name" value="GNAT_dom"/>
</dbReference>
<evidence type="ECO:0000259" key="1">
    <source>
        <dbReference type="PROSITE" id="PS51186"/>
    </source>
</evidence>
<reference evidence="2 3" key="1">
    <citation type="journal article" date="2015" name="Genome Announc.">
        <title>Expanding the biotechnology potential of lactobacilli through comparative genomics of 213 strains and associated genera.</title>
        <authorList>
            <person name="Sun Z."/>
            <person name="Harris H.M."/>
            <person name="McCann A."/>
            <person name="Guo C."/>
            <person name="Argimon S."/>
            <person name="Zhang W."/>
            <person name="Yang X."/>
            <person name="Jeffery I.B."/>
            <person name="Cooney J.C."/>
            <person name="Kagawa T.F."/>
            <person name="Liu W."/>
            <person name="Song Y."/>
            <person name="Salvetti E."/>
            <person name="Wrobel A."/>
            <person name="Rasinkangas P."/>
            <person name="Parkhill J."/>
            <person name="Rea M.C."/>
            <person name="O'Sullivan O."/>
            <person name="Ritari J."/>
            <person name="Douillard F.P."/>
            <person name="Paul Ross R."/>
            <person name="Yang R."/>
            <person name="Briner A.E."/>
            <person name="Felis G.E."/>
            <person name="de Vos W.M."/>
            <person name="Barrangou R."/>
            <person name="Klaenhammer T.R."/>
            <person name="Caufield P.W."/>
            <person name="Cui Y."/>
            <person name="Zhang H."/>
            <person name="O'Toole P.W."/>
        </authorList>
    </citation>
    <scope>NUCLEOTIDE SEQUENCE [LARGE SCALE GENOMIC DNA]</scope>
    <source>
        <strain evidence="2 3">JCM 15530</strain>
    </source>
</reference>
<name>A0A0R1HX13_9LACO</name>
<dbReference type="Gene3D" id="3.40.630.30">
    <property type="match status" value="1"/>
</dbReference>
<gene>
    <name evidence="2" type="ORF">FC96_GL002119</name>
</gene>